<protein>
    <submittedName>
        <fullName evidence="2">TIGR03083 family protein</fullName>
    </submittedName>
</protein>
<name>A0AAE3GHZ5_9PSEU</name>
<dbReference type="EMBL" id="JAMTCK010000011">
    <property type="protein sequence ID" value="MCP2167739.1"/>
    <property type="molecule type" value="Genomic_DNA"/>
</dbReference>
<feature type="domain" description="Mycothiol-dependent maleylpyruvate isomerase metal-binding" evidence="1">
    <location>
        <begin position="17"/>
        <end position="158"/>
    </location>
</feature>
<proteinExistence type="predicted"/>
<evidence type="ECO:0000313" key="3">
    <source>
        <dbReference type="Proteomes" id="UP001206128"/>
    </source>
</evidence>
<comment type="caution">
    <text evidence="2">The sequence shown here is derived from an EMBL/GenBank/DDBJ whole genome shotgun (WGS) entry which is preliminary data.</text>
</comment>
<evidence type="ECO:0000259" key="1">
    <source>
        <dbReference type="Pfam" id="PF11716"/>
    </source>
</evidence>
<sequence>MRLELSDQRWPGLRAALRDAADRFAALVLACPDEHRAAVGAWTAAEVAAHTAIVARLNAGLLRDPAAPLGVPELDRLIARTTLGGIAHLNDVALREYPERSPLLLARALRDAVAHLLDHSRALDPGAPATWLGGARLPVAALLAHQLNEILLHGHDIARACGLAWHIPSAEAAFAFELFLVRLLGSEDTGRLFDRGAREGRPLAVEFRSPHTDPVVLGSGGGRITAGPPTGTADARVRFEPAALMLTVFRRVRLARAVLTGRVVVTGPRPWTAVTYLRRMRTP</sequence>
<dbReference type="AlphaFoldDB" id="A0AAE3GHZ5"/>
<dbReference type="Proteomes" id="UP001206128">
    <property type="component" value="Unassembled WGS sequence"/>
</dbReference>
<dbReference type="InterPro" id="IPR024344">
    <property type="entry name" value="MDMPI_metal-binding"/>
</dbReference>
<accession>A0AAE3GHZ5</accession>
<dbReference type="GO" id="GO:0046872">
    <property type="term" value="F:metal ion binding"/>
    <property type="evidence" value="ECO:0007669"/>
    <property type="project" value="InterPro"/>
</dbReference>
<gene>
    <name evidence="2" type="ORF">LX83_004612</name>
</gene>
<keyword evidence="3" id="KW-1185">Reference proteome</keyword>
<dbReference type="Gene3D" id="1.20.120.450">
    <property type="entry name" value="dinb family like domain"/>
    <property type="match status" value="1"/>
</dbReference>
<dbReference type="NCBIfam" id="TIGR03083">
    <property type="entry name" value="maleylpyruvate isomerase family mycothiol-dependent enzyme"/>
    <property type="match status" value="1"/>
</dbReference>
<evidence type="ECO:0000313" key="2">
    <source>
        <dbReference type="EMBL" id="MCP2167739.1"/>
    </source>
</evidence>
<dbReference type="SUPFAM" id="SSF109854">
    <property type="entry name" value="DinB/YfiT-like putative metalloenzymes"/>
    <property type="match status" value="1"/>
</dbReference>
<dbReference type="InterPro" id="IPR017517">
    <property type="entry name" value="Maleyloyr_isom"/>
</dbReference>
<dbReference type="InterPro" id="IPR034660">
    <property type="entry name" value="DinB/YfiT-like"/>
</dbReference>
<dbReference type="Pfam" id="PF11716">
    <property type="entry name" value="MDMPI_N"/>
    <property type="match status" value="1"/>
</dbReference>
<organism evidence="2 3">
    <name type="scientific">Goodfellowiella coeruleoviolacea</name>
    <dbReference type="NCBI Taxonomy" id="334858"/>
    <lineage>
        <taxon>Bacteria</taxon>
        <taxon>Bacillati</taxon>
        <taxon>Actinomycetota</taxon>
        <taxon>Actinomycetes</taxon>
        <taxon>Pseudonocardiales</taxon>
        <taxon>Pseudonocardiaceae</taxon>
        <taxon>Goodfellowiella</taxon>
    </lineage>
</organism>
<reference evidence="2" key="1">
    <citation type="submission" date="2022-06" db="EMBL/GenBank/DDBJ databases">
        <title>Genomic Encyclopedia of Archaeal and Bacterial Type Strains, Phase II (KMG-II): from individual species to whole genera.</title>
        <authorList>
            <person name="Goeker M."/>
        </authorList>
    </citation>
    <scope>NUCLEOTIDE SEQUENCE</scope>
    <source>
        <strain evidence="2">DSM 43935</strain>
    </source>
</reference>